<evidence type="ECO:0000313" key="2">
    <source>
        <dbReference type="Proteomes" id="UP000316778"/>
    </source>
</evidence>
<comment type="caution">
    <text evidence="1">The sequence shown here is derived from an EMBL/GenBank/DDBJ whole genome shotgun (WGS) entry which is preliminary data.</text>
</comment>
<organism evidence="1 2">
    <name type="scientific">Chitinophaga japonensis</name>
    <name type="common">Flexibacter japonensis</name>
    <dbReference type="NCBI Taxonomy" id="104662"/>
    <lineage>
        <taxon>Bacteria</taxon>
        <taxon>Pseudomonadati</taxon>
        <taxon>Bacteroidota</taxon>
        <taxon>Chitinophagia</taxon>
        <taxon>Chitinophagales</taxon>
        <taxon>Chitinophagaceae</taxon>
        <taxon>Chitinophaga</taxon>
    </lineage>
</organism>
<name>A0A562TD75_CHIJA</name>
<keyword evidence="2" id="KW-1185">Reference proteome</keyword>
<dbReference type="AlphaFoldDB" id="A0A562TD75"/>
<evidence type="ECO:0000313" key="1">
    <source>
        <dbReference type="EMBL" id="TWI91228.1"/>
    </source>
</evidence>
<dbReference type="RefSeq" id="WP_145710385.1">
    <property type="nucleotide sequence ID" value="NZ_BAAAFY010000001.1"/>
</dbReference>
<dbReference type="OrthoDB" id="679343at2"/>
<protein>
    <recommendedName>
        <fullName evidence="3">DUF4157 domain-containing protein</fullName>
    </recommendedName>
</protein>
<dbReference type="EMBL" id="VLLG01000002">
    <property type="protein sequence ID" value="TWI91228.1"/>
    <property type="molecule type" value="Genomic_DNA"/>
</dbReference>
<accession>A0A562TD75</accession>
<evidence type="ECO:0008006" key="3">
    <source>
        <dbReference type="Google" id="ProtNLM"/>
    </source>
</evidence>
<gene>
    <name evidence="1" type="ORF">LX66_0593</name>
</gene>
<proteinExistence type="predicted"/>
<sequence>MEKITCFIKEDSWLARRAARQLGAPRAAIVWGRTIHLHGVGRQAFLASERWVRHEVCHIKQYRQYGIIRFVWLYLLEHWRRGYWQNRFEVAARRAEDDPGILEGVEIAG</sequence>
<dbReference type="Proteomes" id="UP000316778">
    <property type="component" value="Unassembled WGS sequence"/>
</dbReference>
<reference evidence="1 2" key="1">
    <citation type="journal article" date="2013" name="Stand. Genomic Sci.">
        <title>Genomic Encyclopedia of Type Strains, Phase I: The one thousand microbial genomes (KMG-I) project.</title>
        <authorList>
            <person name="Kyrpides N.C."/>
            <person name="Woyke T."/>
            <person name="Eisen J.A."/>
            <person name="Garrity G."/>
            <person name="Lilburn T.G."/>
            <person name="Beck B.J."/>
            <person name="Whitman W.B."/>
            <person name="Hugenholtz P."/>
            <person name="Klenk H.P."/>
        </authorList>
    </citation>
    <scope>NUCLEOTIDE SEQUENCE [LARGE SCALE GENOMIC DNA]</scope>
    <source>
        <strain evidence="1 2">DSM 13484</strain>
    </source>
</reference>